<reference evidence="2" key="1">
    <citation type="journal article" date="2019" name="Int. J. Syst. Evol. Microbiol.">
        <title>The Global Catalogue of Microorganisms (GCM) 10K type strain sequencing project: providing services to taxonomists for standard genome sequencing and annotation.</title>
        <authorList>
            <consortium name="The Broad Institute Genomics Platform"/>
            <consortium name="The Broad Institute Genome Sequencing Center for Infectious Disease"/>
            <person name="Wu L."/>
            <person name="Ma J."/>
        </authorList>
    </citation>
    <scope>NUCLEOTIDE SEQUENCE [LARGE SCALE GENOMIC DNA]</scope>
    <source>
        <strain evidence="2">CCM 8932</strain>
    </source>
</reference>
<gene>
    <name evidence="1" type="ORF">ACFP3T_09605</name>
</gene>
<name>A0ABW1R4V8_9LACO</name>
<comment type="caution">
    <text evidence="1">The sequence shown here is derived from an EMBL/GenBank/DDBJ whole genome shotgun (WGS) entry which is preliminary data.</text>
</comment>
<evidence type="ECO:0000313" key="1">
    <source>
        <dbReference type="EMBL" id="MFC6164923.1"/>
    </source>
</evidence>
<proteinExistence type="predicted"/>
<accession>A0ABW1R4V8</accession>
<sequence length="191" mass="22478">MIKVNERKQFYNEEYESEEWYTGVSKLKKVRVKDCDDLYVMHYYWQDEDGELWSDFDDPTANNRRDFIAYRQVKGYLSPEQIKELIDLSGHTLRSFSDYTNLGLSTLSQLTNNLRVQTPQQENILKMLRDYFNIHKKLPDLHKPDEIKKIASEISLETELTWNTGLSYSNETDDGYSLPLKSNKLSISEAA</sequence>
<protein>
    <submittedName>
        <fullName evidence="1">Transcriptional regulator</fullName>
    </submittedName>
</protein>
<dbReference type="EMBL" id="JBHSSD010000041">
    <property type="protein sequence ID" value="MFC6164923.1"/>
    <property type="molecule type" value="Genomic_DNA"/>
</dbReference>
<keyword evidence="2" id="KW-1185">Reference proteome</keyword>
<evidence type="ECO:0000313" key="2">
    <source>
        <dbReference type="Proteomes" id="UP001596253"/>
    </source>
</evidence>
<organism evidence="1 2">
    <name type="scientific">Lactiplantibacillus dongliensis</name>
    <dbReference type="NCBI Taxonomy" id="2559919"/>
    <lineage>
        <taxon>Bacteria</taxon>
        <taxon>Bacillati</taxon>
        <taxon>Bacillota</taxon>
        <taxon>Bacilli</taxon>
        <taxon>Lactobacillales</taxon>
        <taxon>Lactobacillaceae</taxon>
        <taxon>Lactiplantibacillus</taxon>
    </lineage>
</organism>
<dbReference type="Proteomes" id="UP001596253">
    <property type="component" value="Unassembled WGS sequence"/>
</dbReference>
<dbReference type="RefSeq" id="WP_137639706.1">
    <property type="nucleotide sequence ID" value="NZ_BJDK01000009.1"/>
</dbReference>